<dbReference type="PANTHER" id="PTHR37523">
    <property type="entry name" value="METALLOPHOSPHOESTERASE"/>
    <property type="match status" value="1"/>
</dbReference>
<dbReference type="STRING" id="1121416.SAMN02745220_01421"/>
<dbReference type="OrthoDB" id="332939at2"/>
<evidence type="ECO:0000259" key="1">
    <source>
        <dbReference type="Pfam" id="PF00149"/>
    </source>
</evidence>
<dbReference type="Pfam" id="PF00149">
    <property type="entry name" value="Metallophos"/>
    <property type="match status" value="1"/>
</dbReference>
<reference evidence="2 3" key="1">
    <citation type="submission" date="2016-12" db="EMBL/GenBank/DDBJ databases">
        <authorList>
            <person name="Song W.-J."/>
            <person name="Kurnit D.M."/>
        </authorList>
    </citation>
    <scope>NUCLEOTIDE SEQUENCE [LARGE SCALE GENOMIC DNA]</scope>
    <source>
        <strain evidence="2 3">DSM 18488</strain>
    </source>
</reference>
<evidence type="ECO:0000313" key="3">
    <source>
        <dbReference type="Proteomes" id="UP000184603"/>
    </source>
</evidence>
<dbReference type="RefSeq" id="WP_073612758.1">
    <property type="nucleotide sequence ID" value="NZ_FRFE01000005.1"/>
</dbReference>
<dbReference type="SUPFAM" id="SSF56300">
    <property type="entry name" value="Metallo-dependent phosphatases"/>
    <property type="match status" value="1"/>
</dbReference>
<proteinExistence type="predicted"/>
<feature type="domain" description="Calcineurin-like phosphoesterase" evidence="1">
    <location>
        <begin position="1"/>
        <end position="188"/>
    </location>
</feature>
<gene>
    <name evidence="2" type="ORF">SAMN02745220_01421</name>
</gene>
<dbReference type="PANTHER" id="PTHR37523:SF1">
    <property type="entry name" value="CALCINEURIN-LIKE PHOSPHOESTERASE DOMAIN-CONTAINING PROTEIN"/>
    <property type="match status" value="1"/>
</dbReference>
<dbReference type="GO" id="GO:0016787">
    <property type="term" value="F:hydrolase activity"/>
    <property type="evidence" value="ECO:0007669"/>
    <property type="project" value="InterPro"/>
</dbReference>
<protein>
    <recommendedName>
        <fullName evidence="1">Calcineurin-like phosphoesterase domain-containing protein</fullName>
    </recommendedName>
</protein>
<sequence length="226" mass="25223">MRIVAFGDIHMSGRQCRCIPGADSAELLIATGDLTNYGKNKDAKEVLDELLAVNPNVLAVIGNLDHFEINDYLDQLDMNLHGQARLIQGKLWLIGAGGSNITPFRTPTEYSESEINEILMRGYNMAAEYRSLMHYGKERLPTILVSHTPPRDTLVDRLRDGRHVGSSAVRAFIETYQPELCLTGHIHEAQGEDWIGKTHIINPGMFRNGGWVEILLNQTTLTATLK</sequence>
<dbReference type="Gene3D" id="3.60.21.10">
    <property type="match status" value="1"/>
</dbReference>
<dbReference type="EMBL" id="FRFE01000005">
    <property type="protein sequence ID" value="SHO46311.1"/>
    <property type="molecule type" value="Genomic_DNA"/>
</dbReference>
<keyword evidence="3" id="KW-1185">Reference proteome</keyword>
<dbReference type="InterPro" id="IPR004843">
    <property type="entry name" value="Calcineurin-like_PHP"/>
</dbReference>
<dbReference type="InterPro" id="IPR029052">
    <property type="entry name" value="Metallo-depent_PP-like"/>
</dbReference>
<accession>A0A1M7Y361</accession>
<dbReference type="AlphaFoldDB" id="A0A1M7Y361"/>
<dbReference type="Proteomes" id="UP000184603">
    <property type="component" value="Unassembled WGS sequence"/>
</dbReference>
<evidence type="ECO:0000313" key="2">
    <source>
        <dbReference type="EMBL" id="SHO46311.1"/>
    </source>
</evidence>
<organism evidence="2 3">
    <name type="scientific">Desulfopila aestuarii DSM 18488</name>
    <dbReference type="NCBI Taxonomy" id="1121416"/>
    <lineage>
        <taxon>Bacteria</taxon>
        <taxon>Pseudomonadati</taxon>
        <taxon>Thermodesulfobacteriota</taxon>
        <taxon>Desulfobulbia</taxon>
        <taxon>Desulfobulbales</taxon>
        <taxon>Desulfocapsaceae</taxon>
        <taxon>Desulfopila</taxon>
    </lineage>
</organism>
<name>A0A1M7Y361_9BACT</name>